<dbReference type="Proteomes" id="UP000006701">
    <property type="component" value="Unassembled WGS sequence"/>
</dbReference>
<dbReference type="Gene3D" id="3.40.50.1820">
    <property type="entry name" value="alpha/beta hydrolase"/>
    <property type="match status" value="1"/>
</dbReference>
<name>A1CG47_ASPCL</name>
<gene>
    <name evidence="1" type="ORF">ACLA_065610</name>
</gene>
<dbReference type="GeneID" id="4704686"/>
<evidence type="ECO:0008006" key="3">
    <source>
        <dbReference type="Google" id="ProtNLM"/>
    </source>
</evidence>
<organism evidence="1 2">
    <name type="scientific">Aspergillus clavatus (strain ATCC 1007 / CBS 513.65 / DSM 816 / NCTC 3887 / NRRL 1 / QM 1276 / 107)</name>
    <dbReference type="NCBI Taxonomy" id="344612"/>
    <lineage>
        <taxon>Eukaryota</taxon>
        <taxon>Fungi</taxon>
        <taxon>Dikarya</taxon>
        <taxon>Ascomycota</taxon>
        <taxon>Pezizomycotina</taxon>
        <taxon>Eurotiomycetes</taxon>
        <taxon>Eurotiomycetidae</taxon>
        <taxon>Eurotiales</taxon>
        <taxon>Aspergillaceae</taxon>
        <taxon>Aspergillus</taxon>
        <taxon>Aspergillus subgen. Fumigati</taxon>
    </lineage>
</organism>
<protein>
    <recommendedName>
        <fullName evidence="3">Alpha/beta-hydrolase</fullName>
    </recommendedName>
</protein>
<reference evidence="1 2" key="1">
    <citation type="journal article" date="2008" name="PLoS Genet.">
        <title>Genomic islands in the pathogenic filamentous fungus Aspergillus fumigatus.</title>
        <authorList>
            <person name="Fedorova N.D."/>
            <person name="Khaldi N."/>
            <person name="Joardar V.S."/>
            <person name="Maiti R."/>
            <person name="Amedeo P."/>
            <person name="Anderson M.J."/>
            <person name="Crabtree J."/>
            <person name="Silva J.C."/>
            <person name="Badger J.H."/>
            <person name="Albarraq A."/>
            <person name="Angiuoli S."/>
            <person name="Bussey H."/>
            <person name="Bowyer P."/>
            <person name="Cotty P.J."/>
            <person name="Dyer P.S."/>
            <person name="Egan A."/>
            <person name="Galens K."/>
            <person name="Fraser-Liggett C.M."/>
            <person name="Haas B.J."/>
            <person name="Inman J.M."/>
            <person name="Kent R."/>
            <person name="Lemieux S."/>
            <person name="Malavazi I."/>
            <person name="Orvis J."/>
            <person name="Roemer T."/>
            <person name="Ronning C.M."/>
            <person name="Sundaram J.P."/>
            <person name="Sutton G."/>
            <person name="Turner G."/>
            <person name="Venter J.C."/>
            <person name="White O.R."/>
            <person name="Whitty B.R."/>
            <person name="Youngman P."/>
            <person name="Wolfe K.H."/>
            <person name="Goldman G.H."/>
            <person name="Wortman J.R."/>
            <person name="Jiang B."/>
            <person name="Denning D.W."/>
            <person name="Nierman W.C."/>
        </authorList>
    </citation>
    <scope>NUCLEOTIDE SEQUENCE [LARGE SCALE GENOMIC DNA]</scope>
    <source>
        <strain evidence="2">ATCC 1007 / CBS 513.65 / DSM 816 / NCTC 3887 / NRRL 1</strain>
    </source>
</reference>
<sequence length="266" mass="28869">MLGTLAHGLQTPDHRRSWIMLVPNHRLCPQVDMLDGPMRDCHDLLRWVYDGYLDGFLARPVAGTGYSTDMDKVMASGTSSSGTLALALALALELPWKAGGGGNLGLRRPAVHFTHASWRSPLPCIRVKLPQPAIEPCSLAQVYAEQPVATSSGVLLEGQAGAGRVCVYANWGGEGGGGLRAVDPVMNVDSKFPPTWIVHGVEDRMVPIEMSRVLLGRLREGGVECGMTDVEGEDHTFAATMEVGSRTWEAQKEGFDFLERMIAREM</sequence>
<dbReference type="RefSeq" id="XP_001272353.1">
    <property type="nucleotide sequence ID" value="XM_001272352.1"/>
</dbReference>
<evidence type="ECO:0000313" key="1">
    <source>
        <dbReference type="EMBL" id="EAW10927.1"/>
    </source>
</evidence>
<dbReference type="VEuPathDB" id="FungiDB:ACLA_065610"/>
<keyword evidence="2" id="KW-1185">Reference proteome</keyword>
<dbReference type="eggNOG" id="ENOG502S3DF">
    <property type="taxonomic scope" value="Eukaryota"/>
</dbReference>
<evidence type="ECO:0000313" key="2">
    <source>
        <dbReference type="Proteomes" id="UP000006701"/>
    </source>
</evidence>
<accession>A1CG47</accession>
<dbReference type="OMA" id="DHTFAMG"/>
<dbReference type="AlphaFoldDB" id="A1CG47"/>
<dbReference type="EMBL" id="DS027053">
    <property type="protein sequence ID" value="EAW10927.1"/>
    <property type="molecule type" value="Genomic_DNA"/>
</dbReference>
<dbReference type="HOGENOM" id="CLU_012494_9_0_1"/>
<dbReference type="KEGG" id="act:ACLA_065610"/>
<dbReference type="SUPFAM" id="SSF53474">
    <property type="entry name" value="alpha/beta-Hydrolases"/>
    <property type="match status" value="1"/>
</dbReference>
<dbReference type="OrthoDB" id="19653at2759"/>
<proteinExistence type="predicted"/>
<dbReference type="InterPro" id="IPR029058">
    <property type="entry name" value="AB_hydrolase_fold"/>
</dbReference>